<evidence type="ECO:0000313" key="1">
    <source>
        <dbReference type="EMBL" id="NYJ08422.1"/>
    </source>
</evidence>
<name>A0A853CPJ0_9ACTN</name>
<accession>A0A853CPJ0</accession>
<dbReference type="EMBL" id="JACBZT010000001">
    <property type="protein sequence ID" value="NYJ08422.1"/>
    <property type="molecule type" value="Genomic_DNA"/>
</dbReference>
<sequence length="31" mass="3414">MGPHAIQRHVSVDLVGRPTVDLLRTDSALCR</sequence>
<organism evidence="1 2">
    <name type="scientific">Petropleomorpha daqingensis</name>
    <dbReference type="NCBI Taxonomy" id="2026353"/>
    <lineage>
        <taxon>Bacteria</taxon>
        <taxon>Bacillati</taxon>
        <taxon>Actinomycetota</taxon>
        <taxon>Actinomycetes</taxon>
        <taxon>Geodermatophilales</taxon>
        <taxon>Geodermatophilaceae</taxon>
        <taxon>Petropleomorpha</taxon>
    </lineage>
</organism>
<gene>
    <name evidence="1" type="ORF">GGQ55_004700</name>
</gene>
<comment type="caution">
    <text evidence="1">The sequence shown here is derived from an EMBL/GenBank/DDBJ whole genome shotgun (WGS) entry which is preliminary data.</text>
</comment>
<evidence type="ECO:0000313" key="2">
    <source>
        <dbReference type="Proteomes" id="UP000541969"/>
    </source>
</evidence>
<proteinExistence type="predicted"/>
<protein>
    <submittedName>
        <fullName evidence="1">Uncharacterized protein</fullName>
    </submittedName>
</protein>
<dbReference type="Proteomes" id="UP000541969">
    <property type="component" value="Unassembled WGS sequence"/>
</dbReference>
<reference evidence="1 2" key="1">
    <citation type="submission" date="2020-07" db="EMBL/GenBank/DDBJ databases">
        <title>Sequencing the genomes of 1000 actinobacteria strains.</title>
        <authorList>
            <person name="Klenk H.-P."/>
        </authorList>
    </citation>
    <scope>NUCLEOTIDE SEQUENCE [LARGE SCALE GENOMIC DNA]</scope>
    <source>
        <strain evidence="1 2">DSM 104001</strain>
    </source>
</reference>
<keyword evidence="2" id="KW-1185">Reference proteome</keyword>
<dbReference type="AlphaFoldDB" id="A0A853CPJ0"/>